<evidence type="ECO:0000256" key="1">
    <source>
        <dbReference type="SAM" id="SignalP"/>
    </source>
</evidence>
<dbReference type="GO" id="GO:0004175">
    <property type="term" value="F:endopeptidase activity"/>
    <property type="evidence" value="ECO:0007669"/>
    <property type="project" value="TreeGrafter"/>
</dbReference>
<evidence type="ECO:0000313" key="4">
    <source>
        <dbReference type="Proteomes" id="UP000260665"/>
    </source>
</evidence>
<dbReference type="RefSeq" id="WP_117175481.1">
    <property type="nucleotide sequence ID" value="NZ_QFZK01000003.1"/>
</dbReference>
<dbReference type="PANTHER" id="PTHR32060">
    <property type="entry name" value="TAIL-SPECIFIC PROTEASE"/>
    <property type="match status" value="1"/>
</dbReference>
<dbReference type="InterPro" id="IPR001478">
    <property type="entry name" value="PDZ"/>
</dbReference>
<gene>
    <name evidence="3" type="ORF">DIC66_07110</name>
</gene>
<dbReference type="Pfam" id="PF03572">
    <property type="entry name" value="Peptidase_S41"/>
    <property type="match status" value="1"/>
</dbReference>
<dbReference type="SUPFAM" id="SSF52096">
    <property type="entry name" value="ClpP/crotonase"/>
    <property type="match status" value="1"/>
</dbReference>
<sequence>MKTSLNRAFGQRTASSARMAALCVAMLLAACGGGGGGNSAPPLATAFAPSAQLAHLCANPRPGTADRQGTVDQEKAYLRSFVDETYLWYRDVPAVNAASYTTPQAYFNVLKTNATTATGALVDQFHWSQTTQSWNDTSAGISEDYGILWADLVNTIPRNWVVAEVAPGSPAAVAGVKRGDRIISVDGVDFATSNTSAGVAILNEGLFPRTLAPHVLVFSDNLVTSLAAGTYSIPSVQNVKTLATANGTVGYFVFDTHIAKSEQELIAAINQLKTDQVSDLVIDMRYNGGGLLYIADGLASMIADPASTAGKAFETLIYNDKLGARSTTFPFYDLDSNGQLLPHLNLSRVTLLVTRDTASASESVINSLRGVGVTVHLMGSTTRGKPYGFVPQDNCGYTYFAIQFKGVNNAGFGDYADGFRPTCAAADDFNHGRGDPLETMLSTALHYRLTGACPAVASAPAGPSAQAFRGTPFEPNVPTVVQPGVRALRILTDRP</sequence>
<feature type="signal peptide" evidence="1">
    <location>
        <begin position="1"/>
        <end position="29"/>
    </location>
</feature>
<dbReference type="EMBL" id="QFZK01000003">
    <property type="protein sequence ID" value="RFO97624.1"/>
    <property type="molecule type" value="Genomic_DNA"/>
</dbReference>
<dbReference type="InterPro" id="IPR029045">
    <property type="entry name" value="ClpP/crotonase-like_dom_sf"/>
</dbReference>
<evidence type="ECO:0000259" key="2">
    <source>
        <dbReference type="PROSITE" id="PS50106"/>
    </source>
</evidence>
<protein>
    <submittedName>
        <fullName evidence="3">Peptidase S41</fullName>
    </submittedName>
</protein>
<dbReference type="PANTHER" id="PTHR32060:SF30">
    <property type="entry name" value="CARBOXY-TERMINAL PROCESSING PROTEASE CTPA"/>
    <property type="match status" value="1"/>
</dbReference>
<accession>A0A3E1RE29</accession>
<organism evidence="3 4">
    <name type="scientific">Rhodoferax lacus</name>
    <dbReference type="NCBI Taxonomy" id="2184758"/>
    <lineage>
        <taxon>Bacteria</taxon>
        <taxon>Pseudomonadati</taxon>
        <taxon>Pseudomonadota</taxon>
        <taxon>Betaproteobacteria</taxon>
        <taxon>Burkholderiales</taxon>
        <taxon>Comamonadaceae</taxon>
        <taxon>Rhodoferax</taxon>
    </lineage>
</organism>
<proteinExistence type="predicted"/>
<keyword evidence="1" id="KW-0732">Signal</keyword>
<feature type="domain" description="PDZ" evidence="2">
    <location>
        <begin position="161"/>
        <end position="204"/>
    </location>
</feature>
<dbReference type="SUPFAM" id="SSF50156">
    <property type="entry name" value="PDZ domain-like"/>
    <property type="match status" value="1"/>
</dbReference>
<dbReference type="GO" id="GO:0008236">
    <property type="term" value="F:serine-type peptidase activity"/>
    <property type="evidence" value="ECO:0007669"/>
    <property type="project" value="InterPro"/>
</dbReference>
<reference evidence="3 4" key="1">
    <citation type="submission" date="2018-05" db="EMBL/GenBank/DDBJ databases">
        <title>Rhodoferax soyangensis sp.nov., isolated from an oligotrophic freshwater lake.</title>
        <authorList>
            <person name="Park M."/>
        </authorList>
    </citation>
    <scope>NUCLEOTIDE SEQUENCE [LARGE SCALE GENOMIC DNA]</scope>
    <source>
        <strain evidence="3 4">IMCC26218</strain>
    </source>
</reference>
<dbReference type="Pfam" id="PF18294">
    <property type="entry name" value="Pept_S41_N"/>
    <property type="match status" value="1"/>
</dbReference>
<feature type="chain" id="PRO_5017661935" evidence="1">
    <location>
        <begin position="30"/>
        <end position="495"/>
    </location>
</feature>
<dbReference type="InterPro" id="IPR041489">
    <property type="entry name" value="PDZ_6"/>
</dbReference>
<dbReference type="PROSITE" id="PS51257">
    <property type="entry name" value="PROKAR_LIPOPROTEIN"/>
    <property type="match status" value="1"/>
</dbReference>
<dbReference type="GO" id="GO:0007165">
    <property type="term" value="P:signal transduction"/>
    <property type="evidence" value="ECO:0007669"/>
    <property type="project" value="TreeGrafter"/>
</dbReference>
<evidence type="ECO:0000313" key="3">
    <source>
        <dbReference type="EMBL" id="RFO97624.1"/>
    </source>
</evidence>
<dbReference type="PROSITE" id="PS50106">
    <property type="entry name" value="PDZ"/>
    <property type="match status" value="1"/>
</dbReference>
<dbReference type="Proteomes" id="UP000260665">
    <property type="component" value="Unassembled WGS sequence"/>
</dbReference>
<dbReference type="Gene3D" id="3.30.750.170">
    <property type="match status" value="1"/>
</dbReference>
<dbReference type="Gene3D" id="3.90.226.10">
    <property type="entry name" value="2-enoyl-CoA Hydratase, Chain A, domain 1"/>
    <property type="match status" value="1"/>
</dbReference>
<dbReference type="AlphaFoldDB" id="A0A3E1RE29"/>
<dbReference type="InterPro" id="IPR005151">
    <property type="entry name" value="Tail-specific_protease"/>
</dbReference>
<dbReference type="InterPro" id="IPR041613">
    <property type="entry name" value="Pept_S41_N"/>
</dbReference>
<comment type="caution">
    <text evidence="3">The sequence shown here is derived from an EMBL/GenBank/DDBJ whole genome shotgun (WGS) entry which is preliminary data.</text>
</comment>
<keyword evidence="4" id="KW-1185">Reference proteome</keyword>
<dbReference type="GO" id="GO:0006508">
    <property type="term" value="P:proteolysis"/>
    <property type="evidence" value="ECO:0007669"/>
    <property type="project" value="InterPro"/>
</dbReference>
<dbReference type="GO" id="GO:0030288">
    <property type="term" value="C:outer membrane-bounded periplasmic space"/>
    <property type="evidence" value="ECO:0007669"/>
    <property type="project" value="TreeGrafter"/>
</dbReference>
<name>A0A3E1RE29_9BURK</name>
<dbReference type="OrthoDB" id="7168509at2"/>
<dbReference type="Gene3D" id="2.30.42.10">
    <property type="match status" value="1"/>
</dbReference>
<dbReference type="InterPro" id="IPR036034">
    <property type="entry name" value="PDZ_sf"/>
</dbReference>
<dbReference type="Pfam" id="PF17820">
    <property type="entry name" value="PDZ_6"/>
    <property type="match status" value="1"/>
</dbReference>
<dbReference type="CDD" id="cd07561">
    <property type="entry name" value="Peptidase_S41_CPP_like"/>
    <property type="match status" value="1"/>
</dbReference>